<evidence type="ECO:0000313" key="7">
    <source>
        <dbReference type="EMBL" id="HIR09835.1"/>
    </source>
</evidence>
<feature type="transmembrane region" description="Helical" evidence="6">
    <location>
        <begin position="141"/>
        <end position="160"/>
    </location>
</feature>
<feature type="transmembrane region" description="Helical" evidence="6">
    <location>
        <begin position="166"/>
        <end position="182"/>
    </location>
</feature>
<evidence type="ECO:0000256" key="3">
    <source>
        <dbReference type="ARBA" id="ARBA00022960"/>
    </source>
</evidence>
<organism evidence="7 8">
    <name type="scientific">Candidatus Avoscillospira stercoripullorum</name>
    <dbReference type="NCBI Taxonomy" id="2840709"/>
    <lineage>
        <taxon>Bacteria</taxon>
        <taxon>Bacillati</taxon>
        <taxon>Bacillota</taxon>
        <taxon>Clostridia</taxon>
        <taxon>Eubacteriales</taxon>
        <taxon>Oscillospiraceae</taxon>
        <taxon>Oscillospiraceae incertae sedis</taxon>
        <taxon>Candidatus Avoscillospira</taxon>
    </lineage>
</organism>
<feature type="transmembrane region" description="Helical" evidence="6">
    <location>
        <begin position="279"/>
        <end position="300"/>
    </location>
</feature>
<reference evidence="7" key="1">
    <citation type="submission" date="2020-10" db="EMBL/GenBank/DDBJ databases">
        <authorList>
            <person name="Gilroy R."/>
        </authorList>
    </citation>
    <scope>NUCLEOTIDE SEQUENCE</scope>
    <source>
        <strain evidence="7">ChiHjej9B8-7071</strain>
    </source>
</reference>
<evidence type="ECO:0000256" key="4">
    <source>
        <dbReference type="ARBA" id="ARBA00022989"/>
    </source>
</evidence>
<feature type="transmembrane region" description="Helical" evidence="6">
    <location>
        <begin position="345"/>
        <end position="368"/>
    </location>
</feature>
<protein>
    <submittedName>
        <fullName evidence="7">FtsW/RodA/SpoVE family cell cycle protein</fullName>
    </submittedName>
</protein>
<dbReference type="PANTHER" id="PTHR30474">
    <property type="entry name" value="CELL CYCLE PROTEIN"/>
    <property type="match status" value="1"/>
</dbReference>
<dbReference type="PROSITE" id="PS00428">
    <property type="entry name" value="FTSW_RODA_SPOVE"/>
    <property type="match status" value="1"/>
</dbReference>
<dbReference type="PRINTS" id="PR00173">
    <property type="entry name" value="EDTRNSPORT"/>
</dbReference>
<dbReference type="GO" id="GO:0005886">
    <property type="term" value="C:plasma membrane"/>
    <property type="evidence" value="ECO:0007669"/>
    <property type="project" value="TreeGrafter"/>
</dbReference>
<dbReference type="InterPro" id="IPR018365">
    <property type="entry name" value="Cell_cycle_FtsW-rel_CS"/>
</dbReference>
<feature type="transmembrane region" description="Helical" evidence="6">
    <location>
        <begin position="78"/>
        <end position="95"/>
    </location>
</feature>
<dbReference type="InterPro" id="IPR001182">
    <property type="entry name" value="FtsW/RodA"/>
</dbReference>
<feature type="transmembrane region" description="Helical" evidence="6">
    <location>
        <begin position="46"/>
        <end position="66"/>
    </location>
</feature>
<reference evidence="7" key="2">
    <citation type="journal article" date="2021" name="PeerJ">
        <title>Extensive microbial diversity within the chicken gut microbiome revealed by metagenomics and culture.</title>
        <authorList>
            <person name="Gilroy R."/>
            <person name="Ravi A."/>
            <person name="Getino M."/>
            <person name="Pursley I."/>
            <person name="Horton D.L."/>
            <person name="Alikhan N.F."/>
            <person name="Baker D."/>
            <person name="Gharbi K."/>
            <person name="Hall N."/>
            <person name="Watson M."/>
            <person name="Adriaenssens E.M."/>
            <person name="Foster-Nyarko E."/>
            <person name="Jarju S."/>
            <person name="Secka A."/>
            <person name="Antonio M."/>
            <person name="Oren A."/>
            <person name="Chaudhuri R.R."/>
            <person name="La Ragione R."/>
            <person name="Hildebrand F."/>
            <person name="Pallen M.J."/>
        </authorList>
    </citation>
    <scope>NUCLEOTIDE SEQUENCE</scope>
    <source>
        <strain evidence="7">ChiHjej9B8-7071</strain>
    </source>
</reference>
<evidence type="ECO:0000313" key="8">
    <source>
        <dbReference type="Proteomes" id="UP000824258"/>
    </source>
</evidence>
<dbReference type="GO" id="GO:0032153">
    <property type="term" value="C:cell division site"/>
    <property type="evidence" value="ECO:0007669"/>
    <property type="project" value="TreeGrafter"/>
</dbReference>
<comment type="subcellular location">
    <subcellularLocation>
        <location evidence="1">Membrane</location>
        <topology evidence="1">Multi-pass membrane protein</topology>
    </subcellularLocation>
</comment>
<name>A0A9D1D753_9FIRM</name>
<dbReference type="Pfam" id="PF01098">
    <property type="entry name" value="FTSW_RODA_SPOVE"/>
    <property type="match status" value="1"/>
</dbReference>
<dbReference type="GO" id="GO:0015648">
    <property type="term" value="F:lipid-linked peptidoglycan transporter activity"/>
    <property type="evidence" value="ECO:0007669"/>
    <property type="project" value="TreeGrafter"/>
</dbReference>
<dbReference type="Proteomes" id="UP000824258">
    <property type="component" value="Unassembled WGS sequence"/>
</dbReference>
<dbReference type="PANTHER" id="PTHR30474:SF1">
    <property type="entry name" value="PEPTIDOGLYCAN GLYCOSYLTRANSFERASE MRDB"/>
    <property type="match status" value="1"/>
</dbReference>
<dbReference type="GO" id="GO:0008360">
    <property type="term" value="P:regulation of cell shape"/>
    <property type="evidence" value="ECO:0007669"/>
    <property type="project" value="UniProtKB-KW"/>
</dbReference>
<evidence type="ECO:0000256" key="5">
    <source>
        <dbReference type="ARBA" id="ARBA00023136"/>
    </source>
</evidence>
<evidence type="ECO:0000256" key="6">
    <source>
        <dbReference type="SAM" id="Phobius"/>
    </source>
</evidence>
<dbReference type="EMBL" id="DVGD01000171">
    <property type="protein sequence ID" value="HIR09835.1"/>
    <property type="molecule type" value="Genomic_DNA"/>
</dbReference>
<feature type="transmembrane region" description="Helical" evidence="6">
    <location>
        <begin position="189"/>
        <end position="208"/>
    </location>
</feature>
<dbReference type="GO" id="GO:0051301">
    <property type="term" value="P:cell division"/>
    <property type="evidence" value="ECO:0007669"/>
    <property type="project" value="InterPro"/>
</dbReference>
<evidence type="ECO:0000256" key="2">
    <source>
        <dbReference type="ARBA" id="ARBA00022692"/>
    </source>
</evidence>
<feature type="transmembrane region" description="Helical" evidence="6">
    <location>
        <begin position="107"/>
        <end position="129"/>
    </location>
</feature>
<accession>A0A9D1D753</accession>
<gene>
    <name evidence="7" type="ORF">IAA70_05490</name>
</gene>
<proteinExistence type="predicted"/>
<keyword evidence="3" id="KW-0133">Cell shape</keyword>
<feature type="transmembrane region" description="Helical" evidence="6">
    <location>
        <begin position="12"/>
        <end position="34"/>
    </location>
</feature>
<keyword evidence="5 6" id="KW-0472">Membrane</keyword>
<feature type="transmembrane region" description="Helical" evidence="6">
    <location>
        <begin position="312"/>
        <end position="339"/>
    </location>
</feature>
<sequence>MRKIGRAIGDFLKGADMVLLLLCIVTTIFGIVIISSATESEGSARYVMVQSVALVLGILIYVVLTLVDVDIIAERREILLIFSLLFIGCLKFWGISGETGNRSWLDIPLLPMNVQPGEVCKIFFIIILAKSMSVSQNRLSSPITISKLGLLTAVFFLEIVYVSSDAGVALLYVLIFVIMAFVGGVNIIWFLMAGGALVIGAPILLALMREDQYNRIMMIFDPSIDPTGQGVRWQTNLSLQAITNGGLAGQGLYNGTMVRSSSIPAQHTDFIFSAIAEELGILGCVAVLLLLTAIVVRCLHVGVKSGNFMNRIICVGIAGMLLFQIIINVGMCLGVLPVIGLTLPFVSYGGTSVFTMFMAMGIVSGIHMRPAPDANARYIRPRSAA</sequence>
<comment type="caution">
    <text evidence="7">The sequence shown here is derived from an EMBL/GenBank/DDBJ whole genome shotgun (WGS) entry which is preliminary data.</text>
</comment>
<dbReference type="AlphaFoldDB" id="A0A9D1D753"/>
<keyword evidence="4 6" id="KW-1133">Transmembrane helix</keyword>
<keyword evidence="2 6" id="KW-0812">Transmembrane</keyword>
<evidence type="ECO:0000256" key="1">
    <source>
        <dbReference type="ARBA" id="ARBA00004141"/>
    </source>
</evidence>